<organism evidence="4 5">
    <name type="scientific">Sorghum bicolor</name>
    <name type="common">Sorghum</name>
    <name type="synonym">Sorghum vulgare</name>
    <dbReference type="NCBI Taxonomy" id="4558"/>
    <lineage>
        <taxon>Eukaryota</taxon>
        <taxon>Viridiplantae</taxon>
        <taxon>Streptophyta</taxon>
        <taxon>Embryophyta</taxon>
        <taxon>Tracheophyta</taxon>
        <taxon>Spermatophyta</taxon>
        <taxon>Magnoliopsida</taxon>
        <taxon>Liliopsida</taxon>
        <taxon>Poales</taxon>
        <taxon>Poaceae</taxon>
        <taxon>PACMAD clade</taxon>
        <taxon>Panicoideae</taxon>
        <taxon>Andropogonodae</taxon>
        <taxon>Andropogoneae</taxon>
        <taxon>Sorghinae</taxon>
        <taxon>Sorghum</taxon>
    </lineage>
</organism>
<feature type="region of interest" description="Disordered" evidence="2">
    <location>
        <begin position="1"/>
        <end position="22"/>
    </location>
</feature>
<reference evidence="4 5" key="1">
    <citation type="journal article" date="2009" name="Nature">
        <title>The Sorghum bicolor genome and the diversification of grasses.</title>
        <authorList>
            <person name="Paterson A.H."/>
            <person name="Bowers J.E."/>
            <person name="Bruggmann R."/>
            <person name="Dubchak I."/>
            <person name="Grimwood J."/>
            <person name="Gundlach H."/>
            <person name="Haberer G."/>
            <person name="Hellsten U."/>
            <person name="Mitros T."/>
            <person name="Poliakov A."/>
            <person name="Schmutz J."/>
            <person name="Spannagl M."/>
            <person name="Tang H."/>
            <person name="Wang X."/>
            <person name="Wicker T."/>
            <person name="Bharti A.K."/>
            <person name="Chapman J."/>
            <person name="Feltus F.A."/>
            <person name="Gowik U."/>
            <person name="Grigoriev I.V."/>
            <person name="Lyons E."/>
            <person name="Maher C.A."/>
            <person name="Martis M."/>
            <person name="Narechania A."/>
            <person name="Otillar R.P."/>
            <person name="Penning B.W."/>
            <person name="Salamov A.A."/>
            <person name="Wang Y."/>
            <person name="Zhang L."/>
            <person name="Carpita N.C."/>
            <person name="Freeling M."/>
            <person name="Gingle A.R."/>
            <person name="Hash C.T."/>
            <person name="Keller B."/>
            <person name="Klein P."/>
            <person name="Kresovich S."/>
            <person name="McCann M.C."/>
            <person name="Ming R."/>
            <person name="Peterson D.G."/>
            <person name="Mehboob-ur-Rahman"/>
            <person name="Ware D."/>
            <person name="Westhoff P."/>
            <person name="Mayer K.F."/>
            <person name="Messing J."/>
            <person name="Rokhsar D.S."/>
        </authorList>
    </citation>
    <scope>NUCLEOTIDE SEQUENCE [LARGE SCALE GENOMIC DNA]</scope>
    <source>
        <strain evidence="5">cv. BTx623</strain>
    </source>
</reference>
<sequence>MAKSDSRKRGELMAKEWKKSRSSARSLNDLVGMGLLHSQELGGWRAPEGESYPDPRAGEIVVFEDFFKRGFGIPVHPFLQGLLLYYEIGICNLHPNSILLISTFIHLCEAYVGIEPHFDLFCYLFCLRKKGAVGGSKIAGGVYLNLRDGMKNRYLNCPWNTSLTEWYKKWFYVREEPGSSTFCDVGYNPEKRVSWTDRPQFAGQVEDLMKLIDWSRLDRPGVVGNFMCRRVMPCQKRFHSAYEYAGSRDPTRMSPEVLEKAEVQQLLNELFNFADDSFVRSGDRIQAFKLGRPAPKIGDVDRYAVYVSLAPGMENPAGIDPPEDDAPRCPRYTSSEEEQNCPAPTTEDRVAGKRPLAADPSPAETLPVESSKAPKRRRLVQITDDDDEEEEAAPSLVRRPRSRPEVAPAPTGRMTSDPPAPHVEPTRVIETGVPAPTGRTRRKFFTATHRRSDLAASDVDPDRVASQKAAEPVAIVGDAAPQTMEQLVASTVAKSAEEHQAPARATTSTPTRNEEAAGTHPPSNVLEEESRAPTPPPAEERGVPIPPRAGASSRIGTPGLDQGPVMPATTAGGGAANEETRTASDDDVEEIQGRPRDGRQHVYVWRQRGDHFIRHEELAETEAARVERAAKCLVDEVKVSGPLRCSTLYVRCSWVQCVFFFQGTMKTAKYRKRCFDQIEGIVAENKALSAEVDRLRSEAGEKTAEMCAQEERLLDLNRRLTDQDRC</sequence>
<feature type="compositionally biased region" description="Acidic residues" evidence="2">
    <location>
        <begin position="383"/>
        <end position="392"/>
    </location>
</feature>
<feature type="region of interest" description="Disordered" evidence="2">
    <location>
        <begin position="313"/>
        <end position="467"/>
    </location>
</feature>
<feature type="domain" description="Transposase (putative) gypsy type" evidence="3">
    <location>
        <begin position="61"/>
        <end position="128"/>
    </location>
</feature>
<feature type="compositionally biased region" description="Basic and acidic residues" evidence="2">
    <location>
        <begin position="1"/>
        <end position="19"/>
    </location>
</feature>
<evidence type="ECO:0000256" key="2">
    <source>
        <dbReference type="SAM" id="MobiDB-lite"/>
    </source>
</evidence>
<gene>
    <name evidence="4" type="ORF">SORBI_3008G096050</name>
</gene>
<keyword evidence="1" id="KW-0175">Coiled coil</keyword>
<keyword evidence="5" id="KW-1185">Reference proteome</keyword>
<dbReference type="OMA" id="KFFTATH"/>
<dbReference type="PANTHER" id="PTHR33026">
    <property type="entry name" value="OS06G0360600 PROTEIN"/>
    <property type="match status" value="1"/>
</dbReference>
<evidence type="ECO:0000313" key="5">
    <source>
        <dbReference type="Proteomes" id="UP000000768"/>
    </source>
</evidence>
<proteinExistence type="predicted"/>
<feature type="coiled-coil region" evidence="1">
    <location>
        <begin position="678"/>
        <end position="705"/>
    </location>
</feature>
<name>A0A1Z5R5Q4_SORBI</name>
<evidence type="ECO:0000256" key="1">
    <source>
        <dbReference type="SAM" id="Coils"/>
    </source>
</evidence>
<evidence type="ECO:0000259" key="3">
    <source>
        <dbReference type="Pfam" id="PF04195"/>
    </source>
</evidence>
<dbReference type="PANTHER" id="PTHR33026:SF7">
    <property type="entry name" value="OS03G0100275 PROTEIN"/>
    <property type="match status" value="1"/>
</dbReference>
<accession>A0A1Z5R5Q4</accession>
<dbReference type="InParanoid" id="A0A1Z5R5Q4"/>
<dbReference type="STRING" id="4558.A0A1Z5R5Q4"/>
<dbReference type="EMBL" id="CM000767">
    <property type="protein sequence ID" value="OQU79103.1"/>
    <property type="molecule type" value="Genomic_DNA"/>
</dbReference>
<feature type="region of interest" description="Disordered" evidence="2">
    <location>
        <begin position="487"/>
        <end position="595"/>
    </location>
</feature>
<protein>
    <recommendedName>
        <fullName evidence="3">Transposase (putative) gypsy type domain-containing protein</fullName>
    </recommendedName>
</protein>
<dbReference type="Gramene" id="OQU79103">
    <property type="protein sequence ID" value="OQU79103"/>
    <property type="gene ID" value="SORBI_3008G096050"/>
</dbReference>
<evidence type="ECO:0000313" key="4">
    <source>
        <dbReference type="EMBL" id="OQU79103.1"/>
    </source>
</evidence>
<dbReference type="AlphaFoldDB" id="A0A1Z5R5Q4"/>
<reference evidence="5" key="2">
    <citation type="journal article" date="2018" name="Plant J.">
        <title>The Sorghum bicolor reference genome: improved assembly, gene annotations, a transcriptome atlas, and signatures of genome organization.</title>
        <authorList>
            <person name="McCormick R.F."/>
            <person name="Truong S.K."/>
            <person name="Sreedasyam A."/>
            <person name="Jenkins J."/>
            <person name="Shu S."/>
            <person name="Sims D."/>
            <person name="Kennedy M."/>
            <person name="Amirebrahimi M."/>
            <person name="Weers B.D."/>
            <person name="McKinley B."/>
            <person name="Mattison A."/>
            <person name="Morishige D.T."/>
            <person name="Grimwood J."/>
            <person name="Schmutz J."/>
            <person name="Mullet J.E."/>
        </authorList>
    </citation>
    <scope>NUCLEOTIDE SEQUENCE [LARGE SCALE GENOMIC DNA]</scope>
    <source>
        <strain evidence="5">cv. BTx623</strain>
    </source>
</reference>
<dbReference type="Proteomes" id="UP000000768">
    <property type="component" value="Chromosome 8"/>
</dbReference>
<feature type="compositionally biased region" description="Low complexity" evidence="2">
    <location>
        <begin position="502"/>
        <end position="511"/>
    </location>
</feature>
<dbReference type="Pfam" id="PF04195">
    <property type="entry name" value="Transposase_28"/>
    <property type="match status" value="1"/>
</dbReference>
<dbReference type="InterPro" id="IPR007321">
    <property type="entry name" value="Transposase_28"/>
</dbReference>